<feature type="domain" description="Apoptosis-antagonizing transcription factor C-terminal" evidence="3">
    <location>
        <begin position="314"/>
        <end position="389"/>
    </location>
</feature>
<dbReference type="GO" id="GO:0005730">
    <property type="term" value="C:nucleolus"/>
    <property type="evidence" value="ECO:0007669"/>
    <property type="project" value="TreeGrafter"/>
</dbReference>
<proteinExistence type="inferred from homology"/>
<dbReference type="AlphaFoldDB" id="A0AAD7L4N4"/>
<dbReference type="Proteomes" id="UP001163823">
    <property type="component" value="Chromosome 11"/>
</dbReference>
<feature type="compositionally biased region" description="Basic and acidic residues" evidence="2">
    <location>
        <begin position="11"/>
        <end position="20"/>
    </location>
</feature>
<dbReference type="PANTHER" id="PTHR15565:SF0">
    <property type="entry name" value="PROTEIN AATF"/>
    <property type="match status" value="1"/>
</dbReference>
<name>A0AAD7L4N4_QUISA</name>
<keyword evidence="6" id="KW-1185">Reference proteome</keyword>
<dbReference type="InterPro" id="IPR039223">
    <property type="entry name" value="AATF/Bfr2"/>
</dbReference>
<evidence type="ECO:0000256" key="2">
    <source>
        <dbReference type="SAM" id="MobiDB-lite"/>
    </source>
</evidence>
<dbReference type="InterPro" id="IPR012617">
    <property type="entry name" value="AATF_C"/>
</dbReference>
<dbReference type="Pfam" id="PF08164">
    <property type="entry name" value="TRAUB"/>
    <property type="match status" value="1"/>
</dbReference>
<dbReference type="EMBL" id="JARAOO010000011">
    <property type="protein sequence ID" value="KAJ7950822.1"/>
    <property type="molecule type" value="Genomic_DNA"/>
</dbReference>
<feature type="region of interest" description="Disordered" evidence="2">
    <location>
        <begin position="1"/>
        <end position="69"/>
    </location>
</feature>
<sequence length="401" mass="46337">MGSSSKRSRKARDSDSHFDNDSDEENERLEQDEDNYHDDDDDDEVEEEQEGTDEEDDWTGEQDDLNNDMHKDTEMEDLEKEYMDLRHQEQGILKNLKRHKDEDLQKGQAVKNQKALWDKILEFRFILQKTFSSSNRLPQEPVRSSFCDSDDSVNVAYSDLITSSKKTLDSILELQEALLENNPSISPATEGNSERSSKCLEALDCNFDEEWSRICQMHNRIASFRDKSINKWQRKTQVTTGAAAIKSKLHAFNQDISDQIAVYMRDPSRMIKQMQLRKSTISVFGNVPEVSENAQTEDAHTDGDPELLDDSEFYQQLLKEFFETVDPTSSEAAFYALKRLQKKKRKVVDRRASKSRKIRYNVHEKIVNFMAPQPSNLPPMAPKLFENLFGLKTQRPASAVS</sequence>
<dbReference type="InterPro" id="IPR025160">
    <property type="entry name" value="AATF"/>
</dbReference>
<feature type="compositionally biased region" description="Acidic residues" evidence="2">
    <location>
        <begin position="21"/>
        <end position="66"/>
    </location>
</feature>
<reference evidence="5" key="1">
    <citation type="journal article" date="2023" name="Science">
        <title>Elucidation of the pathway for biosynthesis of saponin adjuvants from the soapbark tree.</title>
        <authorList>
            <person name="Reed J."/>
            <person name="Orme A."/>
            <person name="El-Demerdash A."/>
            <person name="Owen C."/>
            <person name="Martin L.B.B."/>
            <person name="Misra R.C."/>
            <person name="Kikuchi S."/>
            <person name="Rejzek M."/>
            <person name="Martin A.C."/>
            <person name="Harkess A."/>
            <person name="Leebens-Mack J."/>
            <person name="Louveau T."/>
            <person name="Stephenson M.J."/>
            <person name="Osbourn A."/>
        </authorList>
    </citation>
    <scope>NUCLEOTIDE SEQUENCE</scope>
    <source>
        <strain evidence="5">S10</strain>
    </source>
</reference>
<evidence type="ECO:0000313" key="5">
    <source>
        <dbReference type="EMBL" id="KAJ7950821.1"/>
    </source>
</evidence>
<gene>
    <name evidence="5" type="ORF">O6P43_026964</name>
</gene>
<organism evidence="5 6">
    <name type="scientific">Quillaja saponaria</name>
    <name type="common">Soap bark tree</name>
    <dbReference type="NCBI Taxonomy" id="32244"/>
    <lineage>
        <taxon>Eukaryota</taxon>
        <taxon>Viridiplantae</taxon>
        <taxon>Streptophyta</taxon>
        <taxon>Embryophyta</taxon>
        <taxon>Tracheophyta</taxon>
        <taxon>Spermatophyta</taxon>
        <taxon>Magnoliopsida</taxon>
        <taxon>eudicotyledons</taxon>
        <taxon>Gunneridae</taxon>
        <taxon>Pentapetalae</taxon>
        <taxon>rosids</taxon>
        <taxon>fabids</taxon>
        <taxon>Fabales</taxon>
        <taxon>Quillajaceae</taxon>
        <taxon>Quillaja</taxon>
    </lineage>
</organism>
<evidence type="ECO:0000259" key="3">
    <source>
        <dbReference type="Pfam" id="PF08164"/>
    </source>
</evidence>
<dbReference type="PANTHER" id="PTHR15565">
    <property type="entry name" value="AATF PROTEIN APOPTOSIS ANTAGONIZING TRANSCRIPTION FACTOR"/>
    <property type="match status" value="1"/>
</dbReference>
<dbReference type="EMBL" id="JARAOO010000011">
    <property type="protein sequence ID" value="KAJ7950821.1"/>
    <property type="molecule type" value="Genomic_DNA"/>
</dbReference>
<feature type="domain" description="AATF leucine zipper-containing" evidence="4">
    <location>
        <begin position="103"/>
        <end position="235"/>
    </location>
</feature>
<comment type="similarity">
    <text evidence="1">Belongs to the AATF family.</text>
</comment>
<dbReference type="KEGG" id="qsa:O6P43_026964"/>
<evidence type="ECO:0000259" key="4">
    <source>
        <dbReference type="Pfam" id="PF13339"/>
    </source>
</evidence>
<accession>A0AAD7L4N4</accession>
<protein>
    <submittedName>
        <fullName evidence="5">Protein AATF</fullName>
    </submittedName>
</protein>
<comment type="caution">
    <text evidence="5">The sequence shown here is derived from an EMBL/GenBank/DDBJ whole genome shotgun (WGS) entry which is preliminary data.</text>
</comment>
<evidence type="ECO:0000313" key="6">
    <source>
        <dbReference type="Proteomes" id="UP001163823"/>
    </source>
</evidence>
<feature type="compositionally biased region" description="Basic residues" evidence="2">
    <location>
        <begin position="1"/>
        <end position="10"/>
    </location>
</feature>
<dbReference type="Pfam" id="PF13339">
    <property type="entry name" value="AATF-Che1"/>
    <property type="match status" value="1"/>
</dbReference>
<evidence type="ECO:0000256" key="1">
    <source>
        <dbReference type="ARBA" id="ARBA00008966"/>
    </source>
</evidence>